<feature type="chain" id="PRO_5045253362" evidence="1">
    <location>
        <begin position="21"/>
        <end position="449"/>
    </location>
</feature>
<name>A0ABT1WPH1_9LACT</name>
<reference evidence="2" key="3">
    <citation type="journal article" date="2023" name="Microbiol. Resour. Announc.">
        <title>Draft Genome Sequence of Granulicatella sp. Strain S8, Isolated from a Marine Fish, Seriola quinqueradiata.</title>
        <authorList>
            <person name="Lee M."/>
            <person name="Farooq A."/>
            <person name="Jeong J.B."/>
            <person name="Jung M.Y."/>
        </authorList>
    </citation>
    <scope>NUCLEOTIDE SEQUENCE</scope>
    <source>
        <strain evidence="2">S8</strain>
    </source>
</reference>
<reference evidence="2" key="1">
    <citation type="submission" date="2022-07" db="EMBL/GenBank/DDBJ databases">
        <authorList>
            <person name="Jung M.-Y."/>
            <person name="Lee M."/>
        </authorList>
    </citation>
    <scope>NUCLEOTIDE SEQUENCE</scope>
    <source>
        <strain evidence="2">S8</strain>
    </source>
</reference>
<evidence type="ECO:0000256" key="1">
    <source>
        <dbReference type="SAM" id="SignalP"/>
    </source>
</evidence>
<dbReference type="Pfam" id="PF01547">
    <property type="entry name" value="SBP_bac_1"/>
    <property type="match status" value="1"/>
</dbReference>
<dbReference type="PROSITE" id="PS51257">
    <property type="entry name" value="PROKAR_LIPOPROTEIN"/>
    <property type="match status" value="1"/>
</dbReference>
<dbReference type="RefSeq" id="WP_256945504.1">
    <property type="nucleotide sequence ID" value="NZ_JANHNZ010000007.1"/>
</dbReference>
<protein>
    <submittedName>
        <fullName evidence="2">Carbohydrate ABC transporter substrate-binding protein</fullName>
    </submittedName>
</protein>
<dbReference type="PANTHER" id="PTHR43649">
    <property type="entry name" value="ARABINOSE-BINDING PROTEIN-RELATED"/>
    <property type="match status" value="1"/>
</dbReference>
<proteinExistence type="predicted"/>
<dbReference type="PANTHER" id="PTHR43649:SF12">
    <property type="entry name" value="DIACETYLCHITOBIOSE BINDING PROTEIN DASA"/>
    <property type="match status" value="1"/>
</dbReference>
<dbReference type="InterPro" id="IPR022387">
    <property type="entry name" value="Bind_CPR0540"/>
</dbReference>
<sequence>MKKKFWLSSAAILASLTLVACGGGNTSESSSTSEASSATGDKVTLKFAALESGYGAEMWPEIIEAYQKANPNVTVELNQNKEIEDVLSPQMKAGDFPDVVMVSVGRQKALPETLLKEKAIADISDVFTKKVYGEDVTVKDKILNGVVGSTITDPYADGKQYMAPMFYAPTGMFYNKTLLKEKGWEVPKNMDEMKALGEKAKAEGIALFTFPGSGYFDSFLPVLLANSGGPQLFADAMSYKEGVYVSADATKAFTAMGDILAYVEPTTVANGNPQNYMKNQQLVLDNKAIFMPNGTWVVGEMADAPRAEGFEWGVAAPPAVTTGGDQYAYSFIEQLWVPEGAENKDAAKEFITYLYSDEAAKLFAKHSAAQPIKDVVNMLDAEQKALYEFTNTATGIINGGFKATKPVEGVSIKEVMYDTIDSVATGEKTVEEWQKAIEEVSAKFRAALE</sequence>
<dbReference type="NCBIfam" id="TIGR03850">
    <property type="entry name" value="bind_CPR_0540"/>
    <property type="match status" value="1"/>
</dbReference>
<keyword evidence="1" id="KW-0732">Signal</keyword>
<evidence type="ECO:0000313" key="3">
    <source>
        <dbReference type="Proteomes" id="UP001059480"/>
    </source>
</evidence>
<gene>
    <name evidence="2" type="ORF">NPA36_07485</name>
</gene>
<dbReference type="SUPFAM" id="SSF53850">
    <property type="entry name" value="Periplasmic binding protein-like II"/>
    <property type="match status" value="1"/>
</dbReference>
<dbReference type="Proteomes" id="UP001059480">
    <property type="component" value="Unassembled WGS sequence"/>
</dbReference>
<evidence type="ECO:0000313" key="2">
    <source>
        <dbReference type="EMBL" id="MCQ9210391.1"/>
    </source>
</evidence>
<dbReference type="InterPro" id="IPR006059">
    <property type="entry name" value="SBP"/>
</dbReference>
<feature type="signal peptide" evidence="1">
    <location>
        <begin position="1"/>
        <end position="20"/>
    </location>
</feature>
<organism evidence="2 3">
    <name type="scientific">Granulicatella seriolae</name>
    <dbReference type="NCBI Taxonomy" id="2967226"/>
    <lineage>
        <taxon>Bacteria</taxon>
        <taxon>Bacillati</taxon>
        <taxon>Bacillota</taxon>
        <taxon>Bacilli</taxon>
        <taxon>Lactobacillales</taxon>
        <taxon>Carnobacteriaceae</taxon>
        <taxon>Granulicatella</taxon>
    </lineage>
</organism>
<accession>A0ABT1WPH1</accession>
<keyword evidence="3" id="KW-1185">Reference proteome</keyword>
<comment type="caution">
    <text evidence="2">The sequence shown here is derived from an EMBL/GenBank/DDBJ whole genome shotgun (WGS) entry which is preliminary data.</text>
</comment>
<dbReference type="Gene3D" id="3.40.190.10">
    <property type="entry name" value="Periplasmic binding protein-like II"/>
    <property type="match status" value="1"/>
</dbReference>
<dbReference type="EMBL" id="JANHNZ010000007">
    <property type="protein sequence ID" value="MCQ9210391.1"/>
    <property type="molecule type" value="Genomic_DNA"/>
</dbReference>
<dbReference type="InterPro" id="IPR050490">
    <property type="entry name" value="Bact_solute-bd_prot1"/>
</dbReference>
<reference evidence="2" key="2">
    <citation type="journal article" date="2023" name="Curr. Microbiol.">
        <title>Granulicatella seriolae sp. nov., a Novel Facultative Anaerobe Isolated from Yellowtail Marine Fish.</title>
        <authorList>
            <person name="Lee M."/>
            <person name="Choi Y.J."/>
            <person name="Farooq A."/>
            <person name="Jeong J.B."/>
            <person name="Jung M.Y."/>
        </authorList>
    </citation>
    <scope>NUCLEOTIDE SEQUENCE</scope>
    <source>
        <strain evidence="2">S8</strain>
    </source>
</reference>